<keyword evidence="10 13" id="KW-0408">Iron</keyword>
<keyword evidence="7" id="KW-0256">Endoplasmic reticulum</keyword>
<evidence type="ECO:0000256" key="9">
    <source>
        <dbReference type="ARBA" id="ARBA00023002"/>
    </source>
</evidence>
<dbReference type="PROSITE" id="PS00086">
    <property type="entry name" value="CYTOCHROME_P450"/>
    <property type="match status" value="1"/>
</dbReference>
<dbReference type="InterPro" id="IPR050476">
    <property type="entry name" value="Insect_CytP450_Detox"/>
</dbReference>
<keyword evidence="12" id="KW-0472">Membrane</keyword>
<evidence type="ECO:0000313" key="15">
    <source>
        <dbReference type="EMBL" id="AKZ17698.1"/>
    </source>
</evidence>
<proteinExistence type="evidence at transcript level"/>
<evidence type="ECO:0000256" key="8">
    <source>
        <dbReference type="ARBA" id="ARBA00022848"/>
    </source>
</evidence>
<evidence type="ECO:0000256" key="1">
    <source>
        <dbReference type="ARBA" id="ARBA00001971"/>
    </source>
</evidence>
<dbReference type="InterPro" id="IPR002401">
    <property type="entry name" value="Cyt_P450_E_grp-I"/>
</dbReference>
<evidence type="ECO:0000256" key="14">
    <source>
        <dbReference type="RuleBase" id="RU000461"/>
    </source>
</evidence>
<dbReference type="GO" id="GO:0004497">
    <property type="term" value="F:monooxygenase activity"/>
    <property type="evidence" value="ECO:0007669"/>
    <property type="project" value="UniProtKB-KW"/>
</dbReference>
<dbReference type="GO" id="GO:0016705">
    <property type="term" value="F:oxidoreductase activity, acting on paired donors, with incorporation or reduction of molecular oxygen"/>
    <property type="evidence" value="ECO:0007669"/>
    <property type="project" value="InterPro"/>
</dbReference>
<comment type="subcellular location">
    <subcellularLocation>
        <location evidence="3">Endoplasmic reticulum membrane</location>
        <topology evidence="3">Peripheral membrane protein</topology>
    </subcellularLocation>
    <subcellularLocation>
        <location evidence="2">Microsome membrane</location>
        <topology evidence="2">Peripheral membrane protein</topology>
    </subcellularLocation>
</comment>
<evidence type="ECO:0000256" key="4">
    <source>
        <dbReference type="ARBA" id="ARBA00010617"/>
    </source>
</evidence>
<organism evidence="15">
    <name type="scientific">Tenebrio molitor</name>
    <name type="common">Yellow mealworm beetle</name>
    <dbReference type="NCBI Taxonomy" id="7067"/>
    <lineage>
        <taxon>Eukaryota</taxon>
        <taxon>Metazoa</taxon>
        <taxon>Ecdysozoa</taxon>
        <taxon>Arthropoda</taxon>
        <taxon>Hexapoda</taxon>
        <taxon>Insecta</taxon>
        <taxon>Pterygota</taxon>
        <taxon>Neoptera</taxon>
        <taxon>Endopterygota</taxon>
        <taxon>Coleoptera</taxon>
        <taxon>Polyphaga</taxon>
        <taxon>Cucujiformia</taxon>
        <taxon>Tenebrionidae</taxon>
        <taxon>Tenebrio</taxon>
    </lineage>
</organism>
<evidence type="ECO:0000256" key="6">
    <source>
        <dbReference type="ARBA" id="ARBA00022723"/>
    </source>
</evidence>
<reference evidence="15" key="1">
    <citation type="submission" date="2015-02" db="EMBL/GenBank/DDBJ databases">
        <title>Identification of putative odorant-degrading enzyme genes from the yellow mealworm beetle, Tenebrio molitor.</title>
        <authorList>
            <person name="Liu S."/>
        </authorList>
    </citation>
    <scope>NUCLEOTIDE SEQUENCE</scope>
    <source>
        <strain evidence="15">AAU-P</strain>
    </source>
</reference>
<keyword evidence="6 13" id="KW-0479">Metal-binding</keyword>
<protein>
    <submittedName>
        <fullName evidence="15">Cytochrome P450 monooxygenase CYP9AA1</fullName>
    </submittedName>
</protein>
<comment type="cofactor">
    <cofactor evidence="1 13">
        <name>heme</name>
        <dbReference type="ChEBI" id="CHEBI:30413"/>
    </cofactor>
</comment>
<evidence type="ECO:0000256" key="12">
    <source>
        <dbReference type="ARBA" id="ARBA00023136"/>
    </source>
</evidence>
<keyword evidence="5 13" id="KW-0349">Heme</keyword>
<dbReference type="SUPFAM" id="SSF48264">
    <property type="entry name" value="Cytochrome P450"/>
    <property type="match status" value="1"/>
</dbReference>
<dbReference type="EMBL" id="KP859388">
    <property type="protein sequence ID" value="AKZ17698.1"/>
    <property type="molecule type" value="mRNA"/>
</dbReference>
<evidence type="ECO:0000256" key="11">
    <source>
        <dbReference type="ARBA" id="ARBA00023033"/>
    </source>
</evidence>
<dbReference type="PANTHER" id="PTHR24292">
    <property type="entry name" value="CYTOCHROME P450"/>
    <property type="match status" value="1"/>
</dbReference>
<keyword evidence="9 14" id="KW-0560">Oxidoreductase</keyword>
<feature type="binding site" description="axial binding residue" evidence="13">
    <location>
        <position position="448"/>
    </location>
    <ligand>
        <name>heme</name>
        <dbReference type="ChEBI" id="CHEBI:30413"/>
    </ligand>
    <ligandPart>
        <name>Fe</name>
        <dbReference type="ChEBI" id="CHEBI:18248"/>
    </ligandPart>
</feature>
<dbReference type="GO" id="GO:0005506">
    <property type="term" value="F:iron ion binding"/>
    <property type="evidence" value="ECO:0007669"/>
    <property type="project" value="InterPro"/>
</dbReference>
<dbReference type="Pfam" id="PF00067">
    <property type="entry name" value="p450"/>
    <property type="match status" value="1"/>
</dbReference>
<sequence length="505" mass="59348">MWWVLIFFTCTLAMYIRLKRKNKYWSERGVKQGSPVIIFGDKWRAISHNQSLAAWVQKIYNYSSTDRYCGAYDFMSPALVLRDPDLIKDILVKDFDHFVDHKRVIPEGSDPIWDKNLFFLTGKKWRDMRSTLSPAFTGSKMRQMYVLITKSAEQFVGHFLKHEKKSIPIEMKDTFARFTNDIIASTIFGFECDSLEDRESKFYEMARRITDFSGVWQGIKILGFFILPKLYKVFQIKILSTKVSNFFYDIVKENIQSRRLQHITRPDMINLLMEARENHKLIHGVEITDEDVTAQALVFFFAGFDSVSSLMCFMSYELALHPDIQDRLRQEIDRTASELSNNELTYDAVKSMKYLDMVVSETLRKWPITPFVNRVCTIPYTVEPKEPHEQPISFKKDAIVMLPIYGLHHDPKYFPDPERFDPERFNETNKPKITPYTFVPFGAGPRKCIGYRFALLEIKVLFFYLLSKFEVVPTEKTQIPVKLSKKSLNMTPEEGLWVELKRREN</sequence>
<keyword evidence="11 14" id="KW-0503">Monooxygenase</keyword>
<dbReference type="PRINTS" id="PR00385">
    <property type="entry name" value="P450"/>
</dbReference>
<evidence type="ECO:0000256" key="2">
    <source>
        <dbReference type="ARBA" id="ARBA00004174"/>
    </source>
</evidence>
<keyword evidence="8" id="KW-0492">Microsome</keyword>
<evidence type="ECO:0000256" key="10">
    <source>
        <dbReference type="ARBA" id="ARBA00023004"/>
    </source>
</evidence>
<dbReference type="GO" id="GO:0020037">
    <property type="term" value="F:heme binding"/>
    <property type="evidence" value="ECO:0007669"/>
    <property type="project" value="InterPro"/>
</dbReference>
<dbReference type="FunFam" id="1.10.630.10:FF:000042">
    <property type="entry name" value="Cytochrome P450"/>
    <property type="match status" value="1"/>
</dbReference>
<evidence type="ECO:0000256" key="13">
    <source>
        <dbReference type="PIRSR" id="PIRSR602401-1"/>
    </source>
</evidence>
<dbReference type="PANTHER" id="PTHR24292:SF54">
    <property type="entry name" value="CYP9F3-RELATED"/>
    <property type="match status" value="1"/>
</dbReference>
<dbReference type="Gene3D" id="1.10.630.10">
    <property type="entry name" value="Cytochrome P450"/>
    <property type="match status" value="1"/>
</dbReference>
<accession>A0A0K1YWH8</accession>
<dbReference type="PRINTS" id="PR00463">
    <property type="entry name" value="EP450I"/>
</dbReference>
<evidence type="ECO:0000256" key="3">
    <source>
        <dbReference type="ARBA" id="ARBA00004406"/>
    </source>
</evidence>
<evidence type="ECO:0000256" key="7">
    <source>
        <dbReference type="ARBA" id="ARBA00022824"/>
    </source>
</evidence>
<dbReference type="GO" id="GO:0005789">
    <property type="term" value="C:endoplasmic reticulum membrane"/>
    <property type="evidence" value="ECO:0007669"/>
    <property type="project" value="UniProtKB-SubCell"/>
</dbReference>
<evidence type="ECO:0000256" key="5">
    <source>
        <dbReference type="ARBA" id="ARBA00022617"/>
    </source>
</evidence>
<dbReference type="InterPro" id="IPR017972">
    <property type="entry name" value="Cyt_P450_CS"/>
</dbReference>
<comment type="similarity">
    <text evidence="4 14">Belongs to the cytochrome P450 family.</text>
</comment>
<name>A0A0K1YWH8_TENMO</name>
<dbReference type="InterPro" id="IPR001128">
    <property type="entry name" value="Cyt_P450"/>
</dbReference>
<dbReference type="InterPro" id="IPR036396">
    <property type="entry name" value="Cyt_P450_sf"/>
</dbReference>
<dbReference type="CDD" id="cd11056">
    <property type="entry name" value="CYP6-like"/>
    <property type="match status" value="1"/>
</dbReference>
<dbReference type="AlphaFoldDB" id="A0A0K1YWH8"/>